<dbReference type="EMBL" id="JABWDY010015703">
    <property type="protein sequence ID" value="KAF5196651.1"/>
    <property type="molecule type" value="Genomic_DNA"/>
</dbReference>
<comment type="caution">
    <text evidence="2">The sequence shown here is derived from an EMBL/GenBank/DDBJ whole genome shotgun (WGS) entry which is preliminary data.</text>
</comment>
<name>A0A7J6WH32_THATH</name>
<dbReference type="Proteomes" id="UP000554482">
    <property type="component" value="Unassembled WGS sequence"/>
</dbReference>
<evidence type="ECO:0000313" key="3">
    <source>
        <dbReference type="Proteomes" id="UP000554482"/>
    </source>
</evidence>
<evidence type="ECO:0000313" key="2">
    <source>
        <dbReference type="EMBL" id="KAF5196651.1"/>
    </source>
</evidence>
<gene>
    <name evidence="2" type="ORF">FRX31_013761</name>
</gene>
<accession>A0A7J6WH32</accession>
<reference evidence="2 3" key="1">
    <citation type="submission" date="2020-06" db="EMBL/GenBank/DDBJ databases">
        <title>Transcriptomic and genomic resources for Thalictrum thalictroides and T. hernandezii: Facilitating candidate gene discovery in an emerging model plant lineage.</title>
        <authorList>
            <person name="Arias T."/>
            <person name="Riano-Pachon D.M."/>
            <person name="Di Stilio V.S."/>
        </authorList>
    </citation>
    <scope>NUCLEOTIDE SEQUENCE [LARGE SCALE GENOMIC DNA]</scope>
    <source>
        <strain evidence="3">cv. WT478/WT964</strain>
        <tissue evidence="2">Leaves</tissue>
    </source>
</reference>
<feature type="region of interest" description="Disordered" evidence="1">
    <location>
        <begin position="45"/>
        <end position="66"/>
    </location>
</feature>
<keyword evidence="3" id="KW-1185">Reference proteome</keyword>
<proteinExistence type="predicted"/>
<feature type="compositionally biased region" description="Polar residues" evidence="1">
    <location>
        <begin position="45"/>
        <end position="61"/>
    </location>
</feature>
<evidence type="ECO:0000256" key="1">
    <source>
        <dbReference type="SAM" id="MobiDB-lite"/>
    </source>
</evidence>
<dbReference type="AlphaFoldDB" id="A0A7J6WH32"/>
<organism evidence="2 3">
    <name type="scientific">Thalictrum thalictroides</name>
    <name type="common">Rue-anemone</name>
    <name type="synonym">Anemone thalictroides</name>
    <dbReference type="NCBI Taxonomy" id="46969"/>
    <lineage>
        <taxon>Eukaryota</taxon>
        <taxon>Viridiplantae</taxon>
        <taxon>Streptophyta</taxon>
        <taxon>Embryophyta</taxon>
        <taxon>Tracheophyta</taxon>
        <taxon>Spermatophyta</taxon>
        <taxon>Magnoliopsida</taxon>
        <taxon>Ranunculales</taxon>
        <taxon>Ranunculaceae</taxon>
        <taxon>Thalictroideae</taxon>
        <taxon>Thalictrum</taxon>
    </lineage>
</organism>
<sequence>MDYPVNRFLLIANLLTSQIQLLSKSISCINIGGKKQRLWNHLTTDSSTEQAKVSNPDSSVSAKLEFPRQTREELSRRILKMGNN</sequence>
<protein>
    <submittedName>
        <fullName evidence="2">Uncharacterized protein</fullName>
    </submittedName>
</protein>